<reference evidence="2 3" key="1">
    <citation type="submission" date="2018-11" db="EMBL/GenBank/DDBJ databases">
        <title>Genomic Encyclopedia of Type Strains, Phase IV (KMG-IV): sequencing the most valuable type-strain genomes for metagenomic binning, comparative biology and taxonomic classification.</title>
        <authorList>
            <person name="Goeker M."/>
        </authorList>
    </citation>
    <scope>NUCLEOTIDE SEQUENCE [LARGE SCALE GENOMIC DNA]</scope>
    <source>
        <strain evidence="2 3">DSM 104731</strain>
    </source>
</reference>
<dbReference type="AlphaFoldDB" id="A0A3N4V0G0"/>
<comment type="caution">
    <text evidence="2">The sequence shown here is derived from an EMBL/GenBank/DDBJ whole genome shotgun (WGS) entry which is preliminary data.</text>
</comment>
<feature type="region of interest" description="Disordered" evidence="1">
    <location>
        <begin position="125"/>
        <end position="151"/>
    </location>
</feature>
<sequence>MVLPMKQSRKRSNIVPITKDPRATNVLKYRSEFCKLVTELARQGHFPEEWCAQIEVSLSTMYNWANRYPAFDDACQLAWTYLTAYWTRQALQAACGGPADAKLLIHILQKRFPDTWGHKACNTQASFPMGTKGQKQEPAKPSANSLDEMTISELRAEIQRAGSRT</sequence>
<organism evidence="2 3">
    <name type="scientific">Pacificibacter maritimus</name>
    <dbReference type="NCBI Taxonomy" id="762213"/>
    <lineage>
        <taxon>Bacteria</taxon>
        <taxon>Pseudomonadati</taxon>
        <taxon>Pseudomonadota</taxon>
        <taxon>Alphaproteobacteria</taxon>
        <taxon>Rhodobacterales</taxon>
        <taxon>Roseobacteraceae</taxon>
        <taxon>Pacificibacter</taxon>
    </lineage>
</organism>
<evidence type="ECO:0000313" key="3">
    <source>
        <dbReference type="Proteomes" id="UP000269689"/>
    </source>
</evidence>
<dbReference type="EMBL" id="RKQK01000002">
    <property type="protein sequence ID" value="RPE67330.1"/>
    <property type="molecule type" value="Genomic_DNA"/>
</dbReference>
<gene>
    <name evidence="2" type="ORF">EDD53_1736</name>
</gene>
<protein>
    <submittedName>
        <fullName evidence="2">Uncharacterized protein</fullName>
    </submittedName>
</protein>
<evidence type="ECO:0000256" key="1">
    <source>
        <dbReference type="SAM" id="MobiDB-lite"/>
    </source>
</evidence>
<proteinExistence type="predicted"/>
<evidence type="ECO:0000313" key="2">
    <source>
        <dbReference type="EMBL" id="RPE67330.1"/>
    </source>
</evidence>
<keyword evidence="3" id="KW-1185">Reference proteome</keyword>
<name>A0A3N4V0G0_9RHOB</name>
<dbReference type="OrthoDB" id="7863465at2"/>
<dbReference type="Proteomes" id="UP000269689">
    <property type="component" value="Unassembled WGS sequence"/>
</dbReference>
<accession>A0A3N4V0G0</accession>